<accession>A0ACD3A9G7</accession>
<dbReference type="EMBL" id="ML208616">
    <property type="protein sequence ID" value="TFK61969.1"/>
    <property type="molecule type" value="Genomic_DNA"/>
</dbReference>
<evidence type="ECO:0000313" key="1">
    <source>
        <dbReference type="EMBL" id="TFK61969.1"/>
    </source>
</evidence>
<protein>
    <submittedName>
        <fullName evidence="1">Uncharacterized protein</fullName>
    </submittedName>
</protein>
<dbReference type="Proteomes" id="UP000308600">
    <property type="component" value="Unassembled WGS sequence"/>
</dbReference>
<name>A0ACD3A9G7_9AGAR</name>
<organism evidence="1 2">
    <name type="scientific">Pluteus cervinus</name>
    <dbReference type="NCBI Taxonomy" id="181527"/>
    <lineage>
        <taxon>Eukaryota</taxon>
        <taxon>Fungi</taxon>
        <taxon>Dikarya</taxon>
        <taxon>Basidiomycota</taxon>
        <taxon>Agaricomycotina</taxon>
        <taxon>Agaricomycetes</taxon>
        <taxon>Agaricomycetidae</taxon>
        <taxon>Agaricales</taxon>
        <taxon>Pluteineae</taxon>
        <taxon>Pluteaceae</taxon>
        <taxon>Pluteus</taxon>
    </lineage>
</organism>
<evidence type="ECO:0000313" key="2">
    <source>
        <dbReference type="Proteomes" id="UP000308600"/>
    </source>
</evidence>
<proteinExistence type="predicted"/>
<gene>
    <name evidence="1" type="ORF">BDN72DRAFT_413468</name>
</gene>
<reference evidence="1 2" key="1">
    <citation type="journal article" date="2019" name="Nat. Ecol. Evol.">
        <title>Megaphylogeny resolves global patterns of mushroom evolution.</title>
        <authorList>
            <person name="Varga T."/>
            <person name="Krizsan K."/>
            <person name="Foldi C."/>
            <person name="Dima B."/>
            <person name="Sanchez-Garcia M."/>
            <person name="Sanchez-Ramirez S."/>
            <person name="Szollosi G.J."/>
            <person name="Szarkandi J.G."/>
            <person name="Papp V."/>
            <person name="Albert L."/>
            <person name="Andreopoulos W."/>
            <person name="Angelini C."/>
            <person name="Antonin V."/>
            <person name="Barry K.W."/>
            <person name="Bougher N.L."/>
            <person name="Buchanan P."/>
            <person name="Buyck B."/>
            <person name="Bense V."/>
            <person name="Catcheside P."/>
            <person name="Chovatia M."/>
            <person name="Cooper J."/>
            <person name="Damon W."/>
            <person name="Desjardin D."/>
            <person name="Finy P."/>
            <person name="Geml J."/>
            <person name="Haridas S."/>
            <person name="Hughes K."/>
            <person name="Justo A."/>
            <person name="Karasinski D."/>
            <person name="Kautmanova I."/>
            <person name="Kiss B."/>
            <person name="Kocsube S."/>
            <person name="Kotiranta H."/>
            <person name="LaButti K.M."/>
            <person name="Lechner B.E."/>
            <person name="Liimatainen K."/>
            <person name="Lipzen A."/>
            <person name="Lukacs Z."/>
            <person name="Mihaltcheva S."/>
            <person name="Morgado L.N."/>
            <person name="Niskanen T."/>
            <person name="Noordeloos M.E."/>
            <person name="Ohm R.A."/>
            <person name="Ortiz-Santana B."/>
            <person name="Ovrebo C."/>
            <person name="Racz N."/>
            <person name="Riley R."/>
            <person name="Savchenko A."/>
            <person name="Shiryaev A."/>
            <person name="Soop K."/>
            <person name="Spirin V."/>
            <person name="Szebenyi C."/>
            <person name="Tomsovsky M."/>
            <person name="Tulloss R.E."/>
            <person name="Uehling J."/>
            <person name="Grigoriev I.V."/>
            <person name="Vagvolgyi C."/>
            <person name="Papp T."/>
            <person name="Martin F.M."/>
            <person name="Miettinen O."/>
            <person name="Hibbett D.S."/>
            <person name="Nagy L.G."/>
        </authorList>
    </citation>
    <scope>NUCLEOTIDE SEQUENCE [LARGE SCALE GENOMIC DNA]</scope>
    <source>
        <strain evidence="1 2">NL-1719</strain>
    </source>
</reference>
<sequence>MDRVRHYNPNGTWGEYTTPSSDEDISTRSTPNRGHDQNDHKEGEEGPPGEAIDTYEEEMRHMWALAREYKRAWTHLLRDFAAEGSLGHDIGEYYRDVIMNIAVDESQIPDSWYVGSI</sequence>
<keyword evidence="2" id="KW-1185">Reference proteome</keyword>